<dbReference type="PROSITE" id="PS51707">
    <property type="entry name" value="CYTH"/>
    <property type="match status" value="1"/>
</dbReference>
<dbReference type="Pfam" id="PF05235">
    <property type="entry name" value="CHAD"/>
    <property type="match status" value="1"/>
</dbReference>
<evidence type="ECO:0000313" key="4">
    <source>
        <dbReference type="EMBL" id="BCJ44465.1"/>
    </source>
</evidence>
<feature type="region of interest" description="Disordered" evidence="1">
    <location>
        <begin position="60"/>
        <end position="91"/>
    </location>
</feature>
<evidence type="ECO:0000259" key="2">
    <source>
        <dbReference type="PROSITE" id="PS51707"/>
    </source>
</evidence>
<dbReference type="InterPro" id="IPR023577">
    <property type="entry name" value="CYTH_domain"/>
</dbReference>
<dbReference type="SMART" id="SM00880">
    <property type="entry name" value="CHAD"/>
    <property type="match status" value="1"/>
</dbReference>
<dbReference type="InterPro" id="IPR007899">
    <property type="entry name" value="CHAD_dom"/>
</dbReference>
<reference evidence="4 5" key="1">
    <citation type="submission" date="2020-08" db="EMBL/GenBank/DDBJ databases">
        <title>Whole genome shotgun sequence of Actinoplanes ianthinogenes NBRC 13996.</title>
        <authorList>
            <person name="Komaki H."/>
            <person name="Tamura T."/>
        </authorList>
    </citation>
    <scope>NUCLEOTIDE SEQUENCE [LARGE SCALE GENOMIC DNA]</scope>
    <source>
        <strain evidence="4 5">NBRC 13996</strain>
    </source>
</reference>
<dbReference type="RefSeq" id="WP_189329339.1">
    <property type="nucleotide sequence ID" value="NZ_AP023356.1"/>
</dbReference>
<evidence type="ECO:0000313" key="5">
    <source>
        <dbReference type="Proteomes" id="UP000676967"/>
    </source>
</evidence>
<keyword evidence="5" id="KW-1185">Reference proteome</keyword>
<accession>A0ABN6CFY7</accession>
<dbReference type="CDD" id="cd07374">
    <property type="entry name" value="CYTH-like_Pase"/>
    <property type="match status" value="1"/>
</dbReference>
<dbReference type="InterPro" id="IPR038186">
    <property type="entry name" value="CHAD_dom_sf"/>
</dbReference>
<organism evidence="4 5">
    <name type="scientific">Actinoplanes ianthinogenes</name>
    <dbReference type="NCBI Taxonomy" id="122358"/>
    <lineage>
        <taxon>Bacteria</taxon>
        <taxon>Bacillati</taxon>
        <taxon>Actinomycetota</taxon>
        <taxon>Actinomycetes</taxon>
        <taxon>Micromonosporales</taxon>
        <taxon>Micromonosporaceae</taxon>
        <taxon>Actinoplanes</taxon>
    </lineage>
</organism>
<dbReference type="PANTHER" id="PTHR39339:SF1">
    <property type="entry name" value="CHAD DOMAIN-CONTAINING PROTEIN"/>
    <property type="match status" value="1"/>
</dbReference>
<dbReference type="Gene3D" id="2.40.320.10">
    <property type="entry name" value="Hypothetical Protein Pfu-838710-001"/>
    <property type="match status" value="1"/>
</dbReference>
<dbReference type="Pfam" id="PF01928">
    <property type="entry name" value="CYTH"/>
    <property type="match status" value="1"/>
</dbReference>
<dbReference type="EMBL" id="AP023356">
    <property type="protein sequence ID" value="BCJ44465.1"/>
    <property type="molecule type" value="Genomic_DNA"/>
</dbReference>
<evidence type="ECO:0000259" key="3">
    <source>
        <dbReference type="PROSITE" id="PS51708"/>
    </source>
</evidence>
<dbReference type="SUPFAM" id="SSF55154">
    <property type="entry name" value="CYTH-like phosphatases"/>
    <property type="match status" value="1"/>
</dbReference>
<protein>
    <submittedName>
        <fullName evidence="4">CHAD domain-containing protein</fullName>
    </submittedName>
</protein>
<dbReference type="PROSITE" id="PS51708">
    <property type="entry name" value="CHAD"/>
    <property type="match status" value="1"/>
</dbReference>
<dbReference type="Gene3D" id="1.40.20.10">
    <property type="entry name" value="CHAD domain"/>
    <property type="match status" value="1"/>
</dbReference>
<proteinExistence type="predicted"/>
<evidence type="ECO:0000256" key="1">
    <source>
        <dbReference type="SAM" id="MobiDB-lite"/>
    </source>
</evidence>
<name>A0ABN6CFY7_9ACTN</name>
<gene>
    <name evidence="4" type="ORF">Aiant_51220</name>
</gene>
<dbReference type="PANTHER" id="PTHR39339">
    <property type="entry name" value="SLR1444 PROTEIN"/>
    <property type="match status" value="1"/>
</dbReference>
<dbReference type="Proteomes" id="UP000676967">
    <property type="component" value="Chromosome"/>
</dbReference>
<dbReference type="SMART" id="SM01118">
    <property type="entry name" value="CYTH"/>
    <property type="match status" value="1"/>
</dbReference>
<feature type="domain" description="CYTH" evidence="2">
    <location>
        <begin position="4"/>
        <end position="197"/>
    </location>
</feature>
<feature type="domain" description="CHAD" evidence="3">
    <location>
        <begin position="202"/>
        <end position="467"/>
    </location>
</feature>
<dbReference type="InterPro" id="IPR033469">
    <property type="entry name" value="CYTH-like_dom_sf"/>
</dbReference>
<sequence>METATETERKYDVPESFELPDLTGAAGIARVDGAETHDLDATYFDTEDLRLMKNRRTLRRRSGGHDAGWHLKTPADGNGRKEHRMSGASEQVPDELRALVRTYVRRHPLGPVARLRTHRVETPLRDEAGRTLALIAQDQVRAESGDDHSAWQEIEVELVDGDEKVLAAVEKVLLAAGATPAAGPSKVARALAGRLSATRQDPKTEINPVSRYAREQRDAILEHDPAARQGEEEAVHKMRVATRRLRSTLKSFRRWFPERETAELGDELRWLAGALGAVRDPQVLEGKLLAGIDESVPEFRATAHRIRAALEHRVAHGREELVAALDSDRYLDLLDRIDALVDAPLPDTGNPAARARKVLAKADDRLDTALADGVDEEVHAARKKYKQARYAVELVAPEHGKRAKRLVKALTALQDGLGAHQDSSIARETLREIGPDSFHFGVLYGRQEAVGKETLIAVPALVRASRRKKVRRWLVKA</sequence>